<name>A0A5N0DYB2_9NOCA</name>
<sequence length="113" mass="12412">MRLEFLGKGGSDRNGCPSLYATDQQTFVVQGWRTSRPETIEIPHLLTGFADPDTFIGAVMTDTGRGTFTLTGRPITDPEILGQLELAEDETVIETAKMERTFYGATAARRPMA</sequence>
<evidence type="ECO:0000313" key="1">
    <source>
        <dbReference type="EMBL" id="KAA8882138.1"/>
    </source>
</evidence>
<reference evidence="1 2" key="1">
    <citation type="submission" date="2019-09" db="EMBL/GenBank/DDBJ databases">
        <authorList>
            <person name="Wang X."/>
        </authorList>
    </citation>
    <scope>NUCLEOTIDE SEQUENCE [LARGE SCALE GENOMIC DNA]</scope>
    <source>
        <strain evidence="1 2">CICC 11023</strain>
    </source>
</reference>
<gene>
    <name evidence="1" type="ORF">F3087_39515</name>
</gene>
<accession>A0A5N0DYB2</accession>
<dbReference type="OrthoDB" id="3577809at2"/>
<dbReference type="EMBL" id="VXLC01000029">
    <property type="protein sequence ID" value="KAA8882138.1"/>
    <property type="molecule type" value="Genomic_DNA"/>
</dbReference>
<dbReference type="RefSeq" id="WP_150407278.1">
    <property type="nucleotide sequence ID" value="NZ_VXLC01000029.1"/>
</dbReference>
<keyword evidence="2" id="KW-1185">Reference proteome</keyword>
<dbReference type="AlphaFoldDB" id="A0A5N0DYB2"/>
<proteinExistence type="predicted"/>
<evidence type="ECO:0000313" key="2">
    <source>
        <dbReference type="Proteomes" id="UP000323876"/>
    </source>
</evidence>
<organism evidence="1 2">
    <name type="scientific">Nocardia colli</name>
    <dbReference type="NCBI Taxonomy" id="2545717"/>
    <lineage>
        <taxon>Bacteria</taxon>
        <taxon>Bacillati</taxon>
        <taxon>Actinomycetota</taxon>
        <taxon>Actinomycetes</taxon>
        <taxon>Mycobacteriales</taxon>
        <taxon>Nocardiaceae</taxon>
        <taxon>Nocardia</taxon>
    </lineage>
</organism>
<comment type="caution">
    <text evidence="1">The sequence shown here is derived from an EMBL/GenBank/DDBJ whole genome shotgun (WGS) entry which is preliminary data.</text>
</comment>
<dbReference type="Proteomes" id="UP000323876">
    <property type="component" value="Unassembled WGS sequence"/>
</dbReference>
<protein>
    <submittedName>
        <fullName evidence="1">Uncharacterized protein</fullName>
    </submittedName>
</protein>